<keyword evidence="4" id="KW-0804">Transcription</keyword>
<dbReference type="Proteomes" id="UP001457282">
    <property type="component" value="Unassembled WGS sequence"/>
</dbReference>
<keyword evidence="8" id="KW-1185">Reference proteome</keyword>
<dbReference type="InterPro" id="IPR036093">
    <property type="entry name" value="NAC_dom_sf"/>
</dbReference>
<evidence type="ECO:0000256" key="5">
    <source>
        <dbReference type="ARBA" id="ARBA00023242"/>
    </source>
</evidence>
<protein>
    <recommendedName>
        <fullName evidence="6">NAC domain-containing protein</fullName>
    </recommendedName>
</protein>
<dbReference type="GO" id="GO:0003677">
    <property type="term" value="F:DNA binding"/>
    <property type="evidence" value="ECO:0007669"/>
    <property type="project" value="UniProtKB-KW"/>
</dbReference>
<evidence type="ECO:0000259" key="6">
    <source>
        <dbReference type="PROSITE" id="PS51005"/>
    </source>
</evidence>
<dbReference type="GO" id="GO:0006355">
    <property type="term" value="P:regulation of DNA-templated transcription"/>
    <property type="evidence" value="ECO:0007669"/>
    <property type="project" value="InterPro"/>
</dbReference>
<keyword evidence="3" id="KW-0238">DNA-binding</keyword>
<dbReference type="SUPFAM" id="SSF101941">
    <property type="entry name" value="NAC domain"/>
    <property type="match status" value="1"/>
</dbReference>
<evidence type="ECO:0000256" key="3">
    <source>
        <dbReference type="ARBA" id="ARBA00023125"/>
    </source>
</evidence>
<dbReference type="EMBL" id="JBEDUW010000005">
    <property type="protein sequence ID" value="KAK9929580.1"/>
    <property type="molecule type" value="Genomic_DNA"/>
</dbReference>
<dbReference type="Gene3D" id="2.170.150.80">
    <property type="entry name" value="NAC domain"/>
    <property type="match status" value="1"/>
</dbReference>
<keyword evidence="5" id="KW-0539">Nucleus</keyword>
<dbReference type="PANTHER" id="PTHR31989">
    <property type="entry name" value="NAC DOMAIN-CONTAINING PROTEIN 82-RELATED"/>
    <property type="match status" value="1"/>
</dbReference>
<dbReference type="PROSITE" id="PS51005">
    <property type="entry name" value="NAC"/>
    <property type="match status" value="1"/>
</dbReference>
<name>A0AAW1X1U7_RUBAR</name>
<evidence type="ECO:0000313" key="7">
    <source>
        <dbReference type="EMBL" id="KAK9929580.1"/>
    </source>
</evidence>
<sequence>MEESRGNQLPGERFCPMEDELVLLYLKPMLNGQKVPGRGRVVFDCDLYGHQEPWEIWETYKTRRPNDLRLNKDLYFFTQHKKMGLTDSRIRRTVGSGTWRADDSGKIVNSVETGLVVGLKKRYSYKNEASVHHGCWIMYEFELLHRSEQQKKNNDYVLCLLRKNGEPQSEKKRKQLPKKEVLGVNYVCDEGENSTTEQEELLEPQAKRQRTVQPIDNALIVPMPSENENDAFAAELEESLPCFEYDNVPSEAEAIGFQGEENGGLQQLAAEVQSEHEQHWGSSFGDDLGILNPLAQNENDVFAAELEGLLQCFEDDNVASEAELNGFQDEENGGLQQLAAAMQSGLEENWPGLSFGDDLGILNPLPEEDFLWEEMVEEMGIVQMEELVLNGDQQYPSSYKCSNKYVAEENAINNTLFHTPTSSMSAAYDHAICSENGCS</sequence>
<keyword evidence="2" id="KW-0805">Transcription regulation</keyword>
<dbReference type="Pfam" id="PF02365">
    <property type="entry name" value="NAM"/>
    <property type="match status" value="1"/>
</dbReference>
<accession>A0AAW1X1U7</accession>
<comment type="caution">
    <text evidence="7">The sequence shown here is derived from an EMBL/GenBank/DDBJ whole genome shotgun (WGS) entry which is preliminary data.</text>
</comment>
<gene>
    <name evidence="7" type="ORF">M0R45_026674</name>
</gene>
<evidence type="ECO:0000256" key="1">
    <source>
        <dbReference type="ARBA" id="ARBA00004123"/>
    </source>
</evidence>
<comment type="subcellular location">
    <subcellularLocation>
        <location evidence="1">Nucleus</location>
    </subcellularLocation>
</comment>
<dbReference type="GO" id="GO:0005634">
    <property type="term" value="C:nucleus"/>
    <property type="evidence" value="ECO:0007669"/>
    <property type="project" value="UniProtKB-SubCell"/>
</dbReference>
<dbReference type="AlphaFoldDB" id="A0AAW1X1U7"/>
<feature type="domain" description="NAC" evidence="6">
    <location>
        <begin position="8"/>
        <end position="164"/>
    </location>
</feature>
<proteinExistence type="predicted"/>
<dbReference type="InterPro" id="IPR003441">
    <property type="entry name" value="NAC-dom"/>
</dbReference>
<evidence type="ECO:0000256" key="4">
    <source>
        <dbReference type="ARBA" id="ARBA00023163"/>
    </source>
</evidence>
<reference evidence="7 8" key="1">
    <citation type="journal article" date="2023" name="G3 (Bethesda)">
        <title>A chromosome-length genome assembly and annotation of blackberry (Rubus argutus, cv. 'Hillquist').</title>
        <authorList>
            <person name="Bruna T."/>
            <person name="Aryal R."/>
            <person name="Dudchenko O."/>
            <person name="Sargent D.J."/>
            <person name="Mead D."/>
            <person name="Buti M."/>
            <person name="Cavallini A."/>
            <person name="Hytonen T."/>
            <person name="Andres J."/>
            <person name="Pham M."/>
            <person name="Weisz D."/>
            <person name="Mascagni F."/>
            <person name="Usai G."/>
            <person name="Natali L."/>
            <person name="Bassil N."/>
            <person name="Fernandez G.E."/>
            <person name="Lomsadze A."/>
            <person name="Armour M."/>
            <person name="Olukolu B."/>
            <person name="Poorten T."/>
            <person name="Britton C."/>
            <person name="Davik J."/>
            <person name="Ashrafi H."/>
            <person name="Aiden E.L."/>
            <person name="Borodovsky M."/>
            <person name="Worthington M."/>
        </authorList>
    </citation>
    <scope>NUCLEOTIDE SEQUENCE [LARGE SCALE GENOMIC DNA]</scope>
    <source>
        <strain evidence="7">PI 553951</strain>
    </source>
</reference>
<evidence type="ECO:0000256" key="2">
    <source>
        <dbReference type="ARBA" id="ARBA00023015"/>
    </source>
</evidence>
<organism evidence="7 8">
    <name type="scientific">Rubus argutus</name>
    <name type="common">Southern blackberry</name>
    <dbReference type="NCBI Taxonomy" id="59490"/>
    <lineage>
        <taxon>Eukaryota</taxon>
        <taxon>Viridiplantae</taxon>
        <taxon>Streptophyta</taxon>
        <taxon>Embryophyta</taxon>
        <taxon>Tracheophyta</taxon>
        <taxon>Spermatophyta</taxon>
        <taxon>Magnoliopsida</taxon>
        <taxon>eudicotyledons</taxon>
        <taxon>Gunneridae</taxon>
        <taxon>Pentapetalae</taxon>
        <taxon>rosids</taxon>
        <taxon>fabids</taxon>
        <taxon>Rosales</taxon>
        <taxon>Rosaceae</taxon>
        <taxon>Rosoideae</taxon>
        <taxon>Rosoideae incertae sedis</taxon>
        <taxon>Rubus</taxon>
    </lineage>
</organism>
<evidence type="ECO:0000313" key="8">
    <source>
        <dbReference type="Proteomes" id="UP001457282"/>
    </source>
</evidence>